<evidence type="ECO:0000313" key="3">
    <source>
        <dbReference type="Proteomes" id="UP001627154"/>
    </source>
</evidence>
<feature type="compositionally biased region" description="Low complexity" evidence="1">
    <location>
        <begin position="165"/>
        <end position="180"/>
    </location>
</feature>
<organism evidence="2 3">
    <name type="scientific">Trichogramma kaykai</name>
    <dbReference type="NCBI Taxonomy" id="54128"/>
    <lineage>
        <taxon>Eukaryota</taxon>
        <taxon>Metazoa</taxon>
        <taxon>Ecdysozoa</taxon>
        <taxon>Arthropoda</taxon>
        <taxon>Hexapoda</taxon>
        <taxon>Insecta</taxon>
        <taxon>Pterygota</taxon>
        <taxon>Neoptera</taxon>
        <taxon>Endopterygota</taxon>
        <taxon>Hymenoptera</taxon>
        <taxon>Apocrita</taxon>
        <taxon>Proctotrupomorpha</taxon>
        <taxon>Chalcidoidea</taxon>
        <taxon>Trichogrammatidae</taxon>
        <taxon>Trichogramma</taxon>
    </lineage>
</organism>
<feature type="compositionally biased region" description="Low complexity" evidence="1">
    <location>
        <begin position="961"/>
        <end position="986"/>
    </location>
</feature>
<dbReference type="Proteomes" id="UP001627154">
    <property type="component" value="Unassembled WGS sequence"/>
</dbReference>
<feature type="compositionally biased region" description="Basic and acidic residues" evidence="1">
    <location>
        <begin position="392"/>
        <end position="413"/>
    </location>
</feature>
<feature type="region of interest" description="Disordered" evidence="1">
    <location>
        <begin position="513"/>
        <end position="543"/>
    </location>
</feature>
<feature type="compositionally biased region" description="Basic and acidic residues" evidence="1">
    <location>
        <begin position="851"/>
        <end position="867"/>
    </location>
</feature>
<proteinExistence type="predicted"/>
<feature type="compositionally biased region" description="Low complexity" evidence="1">
    <location>
        <begin position="730"/>
        <end position="747"/>
    </location>
</feature>
<evidence type="ECO:0000313" key="2">
    <source>
        <dbReference type="EMBL" id="KAL3397048.1"/>
    </source>
</evidence>
<feature type="compositionally biased region" description="Low complexity" evidence="1">
    <location>
        <begin position="63"/>
        <end position="72"/>
    </location>
</feature>
<accession>A0ABD2WVL0</accession>
<feature type="compositionally biased region" description="Polar residues" evidence="1">
    <location>
        <begin position="193"/>
        <end position="203"/>
    </location>
</feature>
<feature type="compositionally biased region" description="Basic and acidic residues" evidence="1">
    <location>
        <begin position="695"/>
        <end position="727"/>
    </location>
</feature>
<dbReference type="AlphaFoldDB" id="A0ABD2WVL0"/>
<feature type="region of interest" description="Disordered" evidence="1">
    <location>
        <begin position="851"/>
        <end position="1033"/>
    </location>
</feature>
<feature type="compositionally biased region" description="Low complexity" evidence="1">
    <location>
        <begin position="375"/>
        <end position="391"/>
    </location>
</feature>
<feature type="region of interest" description="Disordered" evidence="1">
    <location>
        <begin position="145"/>
        <end position="226"/>
    </location>
</feature>
<feature type="compositionally biased region" description="Polar residues" evidence="1">
    <location>
        <begin position="791"/>
        <end position="809"/>
    </location>
</feature>
<feature type="region of interest" description="Disordered" evidence="1">
    <location>
        <begin position="250"/>
        <end position="307"/>
    </location>
</feature>
<feature type="compositionally biased region" description="Polar residues" evidence="1">
    <location>
        <begin position="119"/>
        <end position="131"/>
    </location>
</feature>
<feature type="compositionally biased region" description="Low complexity" evidence="1">
    <location>
        <begin position="931"/>
        <end position="946"/>
    </location>
</feature>
<feature type="compositionally biased region" description="Low complexity" evidence="1">
    <location>
        <begin position="88"/>
        <end position="118"/>
    </location>
</feature>
<feature type="compositionally biased region" description="Basic and acidic residues" evidence="1">
    <location>
        <begin position="756"/>
        <end position="770"/>
    </location>
</feature>
<feature type="region of interest" description="Disordered" evidence="1">
    <location>
        <begin position="52"/>
        <end position="133"/>
    </location>
</feature>
<feature type="region of interest" description="Disordered" evidence="1">
    <location>
        <begin position="562"/>
        <end position="591"/>
    </location>
</feature>
<name>A0ABD2WVL0_9HYME</name>
<feature type="compositionally biased region" description="Low complexity" evidence="1">
    <location>
        <begin position="533"/>
        <end position="543"/>
    </location>
</feature>
<feature type="region of interest" description="Disordered" evidence="1">
    <location>
        <begin position="695"/>
        <end position="839"/>
    </location>
</feature>
<dbReference type="EMBL" id="JBJJXI010000067">
    <property type="protein sequence ID" value="KAL3397048.1"/>
    <property type="molecule type" value="Genomic_DNA"/>
</dbReference>
<reference evidence="2 3" key="1">
    <citation type="journal article" date="2024" name="bioRxiv">
        <title>A reference genome for Trichogramma kaykai: A tiny desert-dwelling parasitoid wasp with competing sex-ratio distorters.</title>
        <authorList>
            <person name="Culotta J."/>
            <person name="Lindsey A.R."/>
        </authorList>
    </citation>
    <scope>NUCLEOTIDE SEQUENCE [LARGE SCALE GENOMIC DNA]</scope>
    <source>
        <strain evidence="2 3">KSX58</strain>
    </source>
</reference>
<keyword evidence="3" id="KW-1185">Reference proteome</keyword>
<feature type="compositionally biased region" description="Basic and acidic residues" evidence="1">
    <location>
        <begin position="891"/>
        <end position="908"/>
    </location>
</feature>
<evidence type="ECO:0000256" key="1">
    <source>
        <dbReference type="SAM" id="MobiDB-lite"/>
    </source>
</evidence>
<feature type="compositionally biased region" description="Low complexity" evidence="1">
    <location>
        <begin position="260"/>
        <end position="270"/>
    </location>
</feature>
<gene>
    <name evidence="2" type="ORF">TKK_009082</name>
</gene>
<feature type="compositionally biased region" description="Low complexity" evidence="1">
    <location>
        <begin position="282"/>
        <end position="291"/>
    </location>
</feature>
<comment type="caution">
    <text evidence="2">The sequence shown here is derived from an EMBL/GenBank/DDBJ whole genome shotgun (WGS) entry which is preliminary data.</text>
</comment>
<sequence>MWFIEFGRGAALPLTPEEAPSNGGEPAVPCAQGRVVSETCRPAPQPAFATCSTYHPRGASTPQQEQQQQQQQFSELEAALLVGLQKHQQQQQSNSTTTSSAAAATTMTTSSSSPKSSALMRSQTVIGSQSLPARPEDLRVRAWYEEPSQDSPVSTIEPLGNDPLNQDGSNTSSGTNNNNHHNLDHRGGGNNNEAASSTRTSSMESEHHPHSQQQQHHHQHHQYVYQRPPSVPRKACMDLQDAIALLDETCPNPDVSPVMTPRTPRTPLTPHSRSKRARSKSSDNSSNYSSERLNDKSSGNAETPRERIRPFLKKIGISMTEDRPLLAKIAPRILGGGGGKPYLEKIGHSRAVDKSFVEETNTGSSGTLDKFTFDAATPSGSKSSKAAAAAAAKEELERKMARERRDEIRGFSTGERRKSGKNFLLKMYSFETEDLVEADSKAAPRRDPLRGASLDDVLESGCESTTSPVASRDAAAAAPELVRCRVTTSEEIILQLSSSSRASLNSPMEIASWGASPKRRAGANTPYSPSKRAATTTTTTTGAATTTPERVVAVYKDLDEPRQPKAKTCATSSAEGTLERRKSRMDRWGGASSSFDNWSGVRSSSCARERVATPVFAEIGVRSTSNEANNSKGSCSSVFSSSSITRQDQFTESYADYKLRTQQGQHALRRLMMSHQARRSNMPPSFDMGFSSREAALEKRTSEDSPKIRSKSVETDRLKDDRKERQPVDNGVGSNSSSSSRQQTRTKSVLRKQKRVEKANYEPDNGKKLENDDDDPQEQPGKRKLVHEPSQETLNLLQELQKVKSSLKSPGSLDEKSIDDASGANDPTTEPPLKAFPKRVLLTDQEFCLSIERENSVRRPAPKREEANAPSSSSSSSFFEKRCLSLDYADDDKSSTSTNERRAKRSEELLLPEETSSDVFETPTEDETSRKTTTTTTTATPTTVPAKAKHKKDRAPDPPKDQLLLLPKPPSNNNNNNNNSNNSSNNRRQQRHSDSDAITATNNGNGNNQLSPKRRNQSESTSPKATAFRVKKRLDRVSVEDKDKTLKQEQSFAADVNVDKEQQQQQQQTTTMTTMTMTTTTTTTTTTSTNVATGAAAAAAAAANVVVVGGQKRAKCLPL</sequence>
<feature type="region of interest" description="Disordered" evidence="1">
    <location>
        <begin position="375"/>
        <end position="413"/>
    </location>
</feature>
<protein>
    <submittedName>
        <fullName evidence="2">Uncharacterized protein</fullName>
    </submittedName>
</protein>